<accession>A0A0E0UZR1</accession>
<evidence type="ECO:0000256" key="2">
    <source>
        <dbReference type="ARBA" id="ARBA00022840"/>
    </source>
</evidence>
<reference evidence="4 5" key="1">
    <citation type="journal article" date="2011" name="J. Bacteriol.">
        <title>Genome sequence of the nonpathogenic Listeria monocytogenes serovar 4a strain M7.</title>
        <authorList>
            <person name="Chen J."/>
            <person name="Xia Y."/>
            <person name="Cheng C."/>
            <person name="Fang C."/>
            <person name="Shan Y."/>
            <person name="Jin G."/>
            <person name="Fang W."/>
        </authorList>
    </citation>
    <scope>NUCLEOTIDE SEQUENCE [LARGE SCALE GENOMIC DNA]</scope>
    <source>
        <strain evidence="4 5">M7</strain>
    </source>
</reference>
<sequence>MAKLIIFNRFYYKALKKEFEDKGMELIDISTVYSFTQGKATIDYFDSSIHVIDMSVLGSLNFKENIIKFIFPEIVRDFFDNATFITDCDEEDFKDNMSYIFTIEKYLPKKGNAIVEKTVKRKRLITDLSNEEIKKLTTKISESLIGHDRFKEDLLELFLEFKMFNAIKENKVFSIFIMGDSGVGKTEVAKLLHKYLMGNKQVAKINFGNYSSQGALNSLIGSPRGYIGSENGELFDKIENSNVGVILIDEFEKATPEVFNYFLEILESGVATSMLGEEIELSGYIFIFTSNVSVSDYEKVFSPELRSRFNYVSSFNPLTRVDKNNYLYTRFSKYVSEFNEVFDKRLGKLDKESLESKIDVDNYQNMRILNTVIRQLFMSYVKEKYPNKKDKIWQ</sequence>
<dbReference type="InterPro" id="IPR001270">
    <property type="entry name" value="ClpA/B"/>
</dbReference>
<dbReference type="InterPro" id="IPR050130">
    <property type="entry name" value="ClpA_ClpB"/>
</dbReference>
<dbReference type="GO" id="GO:0016887">
    <property type="term" value="F:ATP hydrolysis activity"/>
    <property type="evidence" value="ECO:0007669"/>
    <property type="project" value="InterPro"/>
</dbReference>
<dbReference type="GO" id="GO:0006508">
    <property type="term" value="P:proteolysis"/>
    <property type="evidence" value="ECO:0007669"/>
    <property type="project" value="UniProtKB-KW"/>
</dbReference>
<dbReference type="KEGG" id="lmq:LMM7_2801"/>
<keyword evidence="2 4" id="KW-0067">ATP-binding</keyword>
<dbReference type="PROSITE" id="PS00675">
    <property type="entry name" value="SIGMA54_INTERACT_1"/>
    <property type="match status" value="1"/>
</dbReference>
<feature type="domain" description="AAA+ ATPase" evidence="3">
    <location>
        <begin position="171"/>
        <end position="319"/>
    </location>
</feature>
<keyword evidence="1" id="KW-0547">Nucleotide-binding</keyword>
<dbReference type="PANTHER" id="PTHR11638:SF18">
    <property type="entry name" value="HEAT SHOCK PROTEIN 104"/>
    <property type="match status" value="1"/>
</dbReference>
<dbReference type="SUPFAM" id="SSF52540">
    <property type="entry name" value="P-loop containing nucleoside triphosphate hydrolases"/>
    <property type="match status" value="1"/>
</dbReference>
<evidence type="ECO:0000259" key="3">
    <source>
        <dbReference type="SMART" id="SM00382"/>
    </source>
</evidence>
<dbReference type="AlphaFoldDB" id="A0A0E0UZR1"/>
<name>A0A0E0UZR1_LISMM</name>
<evidence type="ECO:0000256" key="1">
    <source>
        <dbReference type="ARBA" id="ARBA00022741"/>
    </source>
</evidence>
<dbReference type="EMBL" id="CP002816">
    <property type="protein sequence ID" value="AEH93806.1"/>
    <property type="molecule type" value="Genomic_DNA"/>
</dbReference>
<dbReference type="RefSeq" id="WP_012582340.1">
    <property type="nucleotide sequence ID" value="NC_017537.1"/>
</dbReference>
<dbReference type="InterPro" id="IPR027417">
    <property type="entry name" value="P-loop_NTPase"/>
</dbReference>
<dbReference type="HOGENOM" id="CLU_039713_0_0_9"/>
<dbReference type="GO" id="GO:0005524">
    <property type="term" value="F:ATP binding"/>
    <property type="evidence" value="ECO:0007669"/>
    <property type="project" value="UniProtKB-KW"/>
</dbReference>
<dbReference type="PANTHER" id="PTHR11638">
    <property type="entry name" value="ATP-DEPENDENT CLP PROTEASE"/>
    <property type="match status" value="1"/>
</dbReference>
<dbReference type="InterPro" id="IPR003593">
    <property type="entry name" value="AAA+_ATPase"/>
</dbReference>
<dbReference type="PRINTS" id="PR00300">
    <property type="entry name" value="CLPPROTEASEA"/>
</dbReference>
<keyword evidence="4" id="KW-0645">Protease</keyword>
<evidence type="ECO:0000313" key="5">
    <source>
        <dbReference type="Proteomes" id="UP000000486"/>
    </source>
</evidence>
<protein>
    <submittedName>
        <fullName evidence="4">ATP-binding subunit of Clp protease and DnaK/DnaJ chaperones</fullName>
    </submittedName>
</protein>
<proteinExistence type="predicted"/>
<dbReference type="PATRIC" id="fig|1030009.3.peg.2790"/>
<dbReference type="InterPro" id="IPR025662">
    <property type="entry name" value="Sigma_54_int_dom_ATP-bd_1"/>
</dbReference>
<dbReference type="GO" id="GO:0005737">
    <property type="term" value="C:cytoplasm"/>
    <property type="evidence" value="ECO:0007669"/>
    <property type="project" value="TreeGrafter"/>
</dbReference>
<dbReference type="Pfam" id="PF07724">
    <property type="entry name" value="AAA_2"/>
    <property type="match status" value="1"/>
</dbReference>
<dbReference type="GO" id="GO:0008233">
    <property type="term" value="F:peptidase activity"/>
    <property type="evidence" value="ECO:0007669"/>
    <property type="project" value="UniProtKB-KW"/>
</dbReference>
<dbReference type="InterPro" id="IPR003959">
    <property type="entry name" value="ATPase_AAA_core"/>
</dbReference>
<dbReference type="GO" id="GO:0034605">
    <property type="term" value="P:cellular response to heat"/>
    <property type="evidence" value="ECO:0007669"/>
    <property type="project" value="TreeGrafter"/>
</dbReference>
<keyword evidence="4" id="KW-0378">Hydrolase</keyword>
<dbReference type="Gene3D" id="3.40.50.300">
    <property type="entry name" value="P-loop containing nucleotide triphosphate hydrolases"/>
    <property type="match status" value="1"/>
</dbReference>
<organism evidence="4 5">
    <name type="scientific">Listeria monocytogenes serotype 4a (strain M7)</name>
    <dbReference type="NCBI Taxonomy" id="1030009"/>
    <lineage>
        <taxon>Bacteria</taxon>
        <taxon>Bacillati</taxon>
        <taxon>Bacillota</taxon>
        <taxon>Bacilli</taxon>
        <taxon>Bacillales</taxon>
        <taxon>Listeriaceae</taxon>
        <taxon>Listeria</taxon>
    </lineage>
</organism>
<gene>
    <name evidence="4" type="ordered locus">LMM7_2801</name>
</gene>
<dbReference type="SMART" id="SM00382">
    <property type="entry name" value="AAA"/>
    <property type="match status" value="1"/>
</dbReference>
<evidence type="ECO:0000313" key="4">
    <source>
        <dbReference type="EMBL" id="AEH93806.1"/>
    </source>
</evidence>
<dbReference type="Proteomes" id="UP000000486">
    <property type="component" value="Chromosome"/>
</dbReference>